<proteinExistence type="predicted"/>
<evidence type="ECO:0000256" key="2">
    <source>
        <dbReference type="SAM" id="Phobius"/>
    </source>
</evidence>
<reference evidence="3 4" key="1">
    <citation type="journal article" date="2009" name="BMC Genomics">
        <title>Genomic sequence, organization and characteristics of a new nucleopolyhedrovirus isolated from Clanis bilineata larva.</title>
        <authorList>
            <person name="Zhu S.Y."/>
            <person name="Yi J.P."/>
            <person name="Shen W.D."/>
            <person name="Wang L.Q."/>
            <person name="He H.G."/>
            <person name="Wang Y."/>
            <person name="Li B."/>
            <person name="Wang W.B."/>
        </authorList>
    </citation>
    <scope>NUCLEOTIDE SEQUENCE [LARGE SCALE GENOMIC DNA]</scope>
    <source>
        <strain evidence="3">DZ1</strain>
    </source>
</reference>
<evidence type="ECO:0000313" key="3">
    <source>
        <dbReference type="EMBL" id="AAY59555.1"/>
    </source>
</evidence>
<dbReference type="OrthoDB" id="3109at10239"/>
<keyword evidence="2" id="KW-0812">Transmembrane</keyword>
<evidence type="ECO:0000313" key="4">
    <source>
        <dbReference type="Proteomes" id="UP000214353"/>
    </source>
</evidence>
<feature type="region of interest" description="Disordered" evidence="1">
    <location>
        <begin position="663"/>
        <end position="695"/>
    </location>
</feature>
<dbReference type="InterPro" id="IPR022048">
    <property type="entry name" value="Envelope_fusion-like"/>
</dbReference>
<feature type="compositionally biased region" description="Acidic residues" evidence="1">
    <location>
        <begin position="670"/>
        <end position="682"/>
    </location>
</feature>
<keyword evidence="2" id="KW-1133">Transmembrane helix</keyword>
<dbReference type="Pfam" id="PF12259">
    <property type="entry name" value="Baculo_F"/>
    <property type="match status" value="1"/>
</dbReference>
<dbReference type="Proteomes" id="UP000214353">
    <property type="component" value="Segment"/>
</dbReference>
<organism evidence="3 4">
    <name type="scientific">Clanis bilineata nucleopolyhedrovirus</name>
    <dbReference type="NCBI Taxonomy" id="1307957"/>
    <lineage>
        <taxon>Viruses</taxon>
        <taxon>Viruses incertae sedis</taxon>
        <taxon>Naldaviricetes</taxon>
        <taxon>Lefavirales</taxon>
        <taxon>Baculoviridae</taxon>
        <taxon>Alphabaculovirus</taxon>
        <taxon>Alphabaculovirus clabilineatae</taxon>
    </lineage>
</organism>
<dbReference type="GeneID" id="5141869"/>
<protein>
    <submittedName>
        <fullName evidence="3">F protein</fullName>
    </submittedName>
</protein>
<sequence length="702" mass="80691">MAINILLPARVIAMVWTVSLVSAITVSRPQDVIDVHPLPHTSGFFYQPINKMQFVEDVWHFIIEMDHGDIFFELNSLYSETNELIRYIDKRPEFKNCSTAKIVRKEIDSFILKRILTLVKHHNDIDDKISHKRDRAPMQLTTDDPFKAVDGGDVRHRAKRGILNFVGTVDKFLFGVMDSNDADELHRLAKTSNALNQQVKELTDEMISISRFIEHKQCVEEQRADLCVYINAKVALILEQINEIDTLYTNLDRAVDDALNNKINSMVMTPERLLKEMTDVTTHVPLKLTWPVPLKLENMHDLINNHIIKTHVFITNDRKLLFVLEIPLINQQTYDVYQVIPIPYCNNDGKCAVIVPDSKYLGVSSNKRNYVRLEDDAPKICKMTTENLLCFAPKIIYDSSQATLCDIKILLKNEDDYTKVHKDCDVRVGKFDTEIFYPISEYNNWLYVLQKDTEITFDCGKDMNISPLIIAAGTGTISGKNVTRPCKLVTKKVELSLHQLKNSLFSVSSVPISTYFNLSAALGDLDKLEIQSLRSNTDLDHKNLQGMTERLIDLRQRMNNNTVFNAQETELSNKEESTFCWLISFTPITCHAAQAFLITMACLTVFLIVYRIYKLLCPGLCSDACTCCCGLLSSRNESSVVKVNNRLHYLNKQPQNEWSVKYVKGKQQDDNNDDYEYDEEYGREEKHPFKPNHQHHKLGIFE</sequence>
<dbReference type="RefSeq" id="YP_717667.1">
    <property type="nucleotide sequence ID" value="NC_008293.1"/>
</dbReference>
<dbReference type="KEGG" id="vg:5141869"/>
<evidence type="ECO:0000256" key="1">
    <source>
        <dbReference type="SAM" id="MobiDB-lite"/>
    </source>
</evidence>
<feature type="transmembrane region" description="Helical" evidence="2">
    <location>
        <begin position="592"/>
        <end position="613"/>
    </location>
</feature>
<accession>Q4PR58</accession>
<name>Q4PR58_9ABAC</name>
<keyword evidence="2" id="KW-0472">Membrane</keyword>
<dbReference type="EMBL" id="DQ504428">
    <property type="protein sequence ID" value="AAY59555.1"/>
    <property type="molecule type" value="Genomic_DNA"/>
</dbReference>
<keyword evidence="4" id="KW-1185">Reference proteome</keyword>